<proteinExistence type="predicted"/>
<sequence>MLPPLKLFIKIGKRLTLLMASQSDGWFPIDFTLNDLSSVFCKYYHFFLFWFNDLS</sequence>
<dbReference type="Proteomes" id="UP001164250">
    <property type="component" value="Chromosome 3"/>
</dbReference>
<organism evidence="1 2">
    <name type="scientific">Pistacia atlantica</name>
    <dbReference type="NCBI Taxonomy" id="434234"/>
    <lineage>
        <taxon>Eukaryota</taxon>
        <taxon>Viridiplantae</taxon>
        <taxon>Streptophyta</taxon>
        <taxon>Embryophyta</taxon>
        <taxon>Tracheophyta</taxon>
        <taxon>Spermatophyta</taxon>
        <taxon>Magnoliopsida</taxon>
        <taxon>eudicotyledons</taxon>
        <taxon>Gunneridae</taxon>
        <taxon>Pentapetalae</taxon>
        <taxon>rosids</taxon>
        <taxon>malvids</taxon>
        <taxon>Sapindales</taxon>
        <taxon>Anacardiaceae</taxon>
        <taxon>Pistacia</taxon>
    </lineage>
</organism>
<dbReference type="EMBL" id="CM047899">
    <property type="protein sequence ID" value="KAJ0102397.1"/>
    <property type="molecule type" value="Genomic_DNA"/>
</dbReference>
<gene>
    <name evidence="1" type="ORF">Patl1_04049</name>
</gene>
<keyword evidence="2" id="KW-1185">Reference proteome</keyword>
<evidence type="ECO:0000313" key="1">
    <source>
        <dbReference type="EMBL" id="KAJ0102397.1"/>
    </source>
</evidence>
<protein>
    <submittedName>
        <fullName evidence="1">Uncharacterized protein</fullName>
    </submittedName>
</protein>
<accession>A0ACC1BTD8</accession>
<reference evidence="2" key="1">
    <citation type="journal article" date="2023" name="G3 (Bethesda)">
        <title>Genome assembly and association tests identify interacting loci associated with vigor, precocity, and sex in interspecific pistachio rootstocks.</title>
        <authorList>
            <person name="Palmer W."/>
            <person name="Jacygrad E."/>
            <person name="Sagayaradj S."/>
            <person name="Cavanaugh K."/>
            <person name="Han R."/>
            <person name="Bertier L."/>
            <person name="Beede B."/>
            <person name="Kafkas S."/>
            <person name="Golino D."/>
            <person name="Preece J."/>
            <person name="Michelmore R."/>
        </authorList>
    </citation>
    <scope>NUCLEOTIDE SEQUENCE [LARGE SCALE GENOMIC DNA]</scope>
</reference>
<evidence type="ECO:0000313" key="2">
    <source>
        <dbReference type="Proteomes" id="UP001164250"/>
    </source>
</evidence>
<name>A0ACC1BTD8_9ROSI</name>
<comment type="caution">
    <text evidence="1">The sequence shown here is derived from an EMBL/GenBank/DDBJ whole genome shotgun (WGS) entry which is preliminary data.</text>
</comment>